<dbReference type="Gene3D" id="2.40.160.170">
    <property type="match status" value="1"/>
</dbReference>
<name>A0A3B0WE26_9ZZZZ</name>
<accession>A0A3B0WE26</accession>
<proteinExistence type="predicted"/>
<gene>
    <name evidence="1" type="ORF">MNBD_GAMMA03-2114</name>
</gene>
<organism evidence="1">
    <name type="scientific">hydrothermal vent metagenome</name>
    <dbReference type="NCBI Taxonomy" id="652676"/>
    <lineage>
        <taxon>unclassified sequences</taxon>
        <taxon>metagenomes</taxon>
        <taxon>ecological metagenomes</taxon>
    </lineage>
</organism>
<dbReference type="AlphaFoldDB" id="A0A3B0WE26"/>
<reference evidence="1" key="1">
    <citation type="submission" date="2018-06" db="EMBL/GenBank/DDBJ databases">
        <authorList>
            <person name="Zhirakovskaya E."/>
        </authorList>
    </citation>
    <scope>NUCLEOTIDE SEQUENCE</scope>
</reference>
<evidence type="ECO:0000313" key="1">
    <source>
        <dbReference type="EMBL" id="VAW48947.1"/>
    </source>
</evidence>
<sequence>MSQYLQIRGAVSSGISTNTKVNNTDVNYKIQSDGGINRLALDYHPFESGLFFSAVNAF</sequence>
<dbReference type="EMBL" id="UOFC01000246">
    <property type="protein sequence ID" value="VAW48947.1"/>
    <property type="molecule type" value="Genomic_DNA"/>
</dbReference>
<protein>
    <submittedName>
        <fullName evidence="1">Uncharacterized protein</fullName>
    </submittedName>
</protein>